<keyword evidence="11" id="KW-1185">Reference proteome</keyword>
<evidence type="ECO:0000256" key="5">
    <source>
        <dbReference type="ARBA" id="ARBA00022692"/>
    </source>
</evidence>
<dbReference type="GO" id="GO:0010043">
    <property type="term" value="P:response to zinc ion"/>
    <property type="evidence" value="ECO:0007669"/>
    <property type="project" value="TreeGrafter"/>
</dbReference>
<comment type="similarity">
    <text evidence="2 8">Belongs to the ABC-3 integral membrane protein family.</text>
</comment>
<sequence>MGELSTLLRLPYTDTVVVVGAVVLGVTSGVLGAFTVLRRRSMVGDAVAHSTLPGVCLAFLVAGVKDVPSLLVGAAAAGLVAALLMVGIERVGRIRPDAAIGVVLSGFFCLGVVLLTHIGSSGNADQAGLENYLFGQAAGLLERDVAMMGAVGGAGLLVVVLLRRALTTTLFDPGFAGAIGLPVRAVEALMTGLLVVAVVVGVRVVGAILMVAMLVIPTVTARQLADRFTVVLALAGLVGAVVGATGSLTATKAELPTGPVVILVGFAVVVAALTLAPGRGLLWRALRDRRRPAGLRS</sequence>
<feature type="transmembrane region" description="Helical" evidence="9">
    <location>
        <begin position="192"/>
        <end position="216"/>
    </location>
</feature>
<feature type="transmembrane region" description="Helical" evidence="9">
    <location>
        <begin position="228"/>
        <end position="248"/>
    </location>
</feature>
<comment type="caution">
    <text evidence="10">The sequence shown here is derived from an EMBL/GenBank/DDBJ whole genome shotgun (WGS) entry which is preliminary data.</text>
</comment>
<dbReference type="STRING" id="1123024.GCA_000423625_03230"/>
<dbReference type="InterPro" id="IPR001626">
    <property type="entry name" value="ABC_TroCD"/>
</dbReference>
<feature type="transmembrane region" description="Helical" evidence="9">
    <location>
        <begin position="46"/>
        <end position="64"/>
    </location>
</feature>
<keyword evidence="6 9" id="KW-1133">Transmembrane helix</keyword>
<dbReference type="CDD" id="cd06550">
    <property type="entry name" value="TM_ABC_iron-siderophores_like"/>
    <property type="match status" value="1"/>
</dbReference>
<evidence type="ECO:0000256" key="9">
    <source>
        <dbReference type="SAM" id="Phobius"/>
    </source>
</evidence>
<accession>A0A511CZQ0</accession>
<keyword evidence="5 8" id="KW-0812">Transmembrane</keyword>
<dbReference type="SUPFAM" id="SSF81345">
    <property type="entry name" value="ABC transporter involved in vitamin B12 uptake, BtuC"/>
    <property type="match status" value="1"/>
</dbReference>
<keyword evidence="3 8" id="KW-0813">Transport</keyword>
<dbReference type="Proteomes" id="UP000321328">
    <property type="component" value="Unassembled WGS sequence"/>
</dbReference>
<keyword evidence="4" id="KW-1003">Cell membrane</keyword>
<dbReference type="GO" id="GO:0055085">
    <property type="term" value="P:transmembrane transport"/>
    <property type="evidence" value="ECO:0007669"/>
    <property type="project" value="InterPro"/>
</dbReference>
<evidence type="ECO:0000256" key="7">
    <source>
        <dbReference type="ARBA" id="ARBA00023136"/>
    </source>
</evidence>
<dbReference type="Pfam" id="PF00950">
    <property type="entry name" value="ABC-3"/>
    <property type="match status" value="1"/>
</dbReference>
<dbReference type="OrthoDB" id="1016457at2"/>
<dbReference type="AlphaFoldDB" id="A0A511CZQ0"/>
<feature type="transmembrane region" description="Helical" evidence="9">
    <location>
        <begin position="12"/>
        <end position="34"/>
    </location>
</feature>
<feature type="transmembrane region" description="Helical" evidence="9">
    <location>
        <begin position="100"/>
        <end position="119"/>
    </location>
</feature>
<feature type="transmembrane region" description="Helical" evidence="9">
    <location>
        <begin position="145"/>
        <end position="162"/>
    </location>
</feature>
<gene>
    <name evidence="10" type="ORF">PA7_18580</name>
</gene>
<evidence type="ECO:0000256" key="3">
    <source>
        <dbReference type="ARBA" id="ARBA00022448"/>
    </source>
</evidence>
<evidence type="ECO:0000313" key="10">
    <source>
        <dbReference type="EMBL" id="GEL18021.1"/>
    </source>
</evidence>
<dbReference type="PANTHER" id="PTHR30477">
    <property type="entry name" value="ABC-TRANSPORTER METAL-BINDING PROTEIN"/>
    <property type="match status" value="1"/>
</dbReference>
<evidence type="ECO:0000256" key="4">
    <source>
        <dbReference type="ARBA" id="ARBA00022475"/>
    </source>
</evidence>
<feature type="transmembrane region" description="Helical" evidence="9">
    <location>
        <begin position="260"/>
        <end position="282"/>
    </location>
</feature>
<evidence type="ECO:0000256" key="6">
    <source>
        <dbReference type="ARBA" id="ARBA00022989"/>
    </source>
</evidence>
<dbReference type="RefSeq" id="WP_028930833.1">
    <property type="nucleotide sequence ID" value="NZ_AUII01000015.1"/>
</dbReference>
<protein>
    <submittedName>
        <fullName evidence="10">Zinc ABC transporter permease</fullName>
    </submittedName>
</protein>
<evidence type="ECO:0000256" key="1">
    <source>
        <dbReference type="ARBA" id="ARBA00004651"/>
    </source>
</evidence>
<feature type="transmembrane region" description="Helical" evidence="9">
    <location>
        <begin position="169"/>
        <end position="186"/>
    </location>
</feature>
<name>A0A511CZQ0_9PSEU</name>
<dbReference type="InterPro" id="IPR037294">
    <property type="entry name" value="ABC_BtuC-like"/>
</dbReference>
<evidence type="ECO:0000256" key="8">
    <source>
        <dbReference type="RuleBase" id="RU003943"/>
    </source>
</evidence>
<evidence type="ECO:0000256" key="2">
    <source>
        <dbReference type="ARBA" id="ARBA00008034"/>
    </source>
</evidence>
<feature type="transmembrane region" description="Helical" evidence="9">
    <location>
        <begin position="70"/>
        <end position="88"/>
    </location>
</feature>
<dbReference type="Gene3D" id="1.10.3470.10">
    <property type="entry name" value="ABC transporter involved in vitamin B12 uptake, BtuC"/>
    <property type="match status" value="1"/>
</dbReference>
<keyword evidence="7 9" id="KW-0472">Membrane</keyword>
<proteinExistence type="inferred from homology"/>
<dbReference type="EMBL" id="BJVI01000014">
    <property type="protein sequence ID" value="GEL18021.1"/>
    <property type="molecule type" value="Genomic_DNA"/>
</dbReference>
<organism evidence="10 11">
    <name type="scientific">Pseudonocardia asaccharolytica DSM 44247 = NBRC 16224</name>
    <dbReference type="NCBI Taxonomy" id="1123024"/>
    <lineage>
        <taxon>Bacteria</taxon>
        <taxon>Bacillati</taxon>
        <taxon>Actinomycetota</taxon>
        <taxon>Actinomycetes</taxon>
        <taxon>Pseudonocardiales</taxon>
        <taxon>Pseudonocardiaceae</taxon>
        <taxon>Pseudonocardia</taxon>
    </lineage>
</organism>
<comment type="subcellular location">
    <subcellularLocation>
        <location evidence="1 8">Cell membrane</location>
        <topology evidence="1 8">Multi-pass membrane protein</topology>
    </subcellularLocation>
</comment>
<dbReference type="PANTHER" id="PTHR30477:SF3">
    <property type="entry name" value="METAL TRANSPORT SYSTEM MEMBRANE PROTEIN CT_069-RELATED"/>
    <property type="match status" value="1"/>
</dbReference>
<dbReference type="GO" id="GO:0043190">
    <property type="term" value="C:ATP-binding cassette (ABC) transporter complex"/>
    <property type="evidence" value="ECO:0007669"/>
    <property type="project" value="InterPro"/>
</dbReference>
<reference evidence="10 11" key="1">
    <citation type="submission" date="2019-07" db="EMBL/GenBank/DDBJ databases">
        <title>Whole genome shotgun sequence of Pseudonocardia asaccharolytica NBRC 16224.</title>
        <authorList>
            <person name="Hosoyama A."/>
            <person name="Uohara A."/>
            <person name="Ohji S."/>
            <person name="Ichikawa N."/>
        </authorList>
    </citation>
    <scope>NUCLEOTIDE SEQUENCE [LARGE SCALE GENOMIC DNA]</scope>
    <source>
        <strain evidence="10 11">NBRC 16224</strain>
    </source>
</reference>
<evidence type="ECO:0000313" key="11">
    <source>
        <dbReference type="Proteomes" id="UP000321328"/>
    </source>
</evidence>